<dbReference type="EMBL" id="JARPOI010000004">
    <property type="protein sequence ID" value="KAJ9181937.1"/>
    <property type="molecule type" value="Genomic_DNA"/>
</dbReference>
<dbReference type="Proteomes" id="UP001174677">
    <property type="component" value="Chromosome 4"/>
</dbReference>
<dbReference type="InterPro" id="IPR003855">
    <property type="entry name" value="K+_transporter"/>
</dbReference>
<dbReference type="Pfam" id="PF22776">
    <property type="entry name" value="K_trans_C"/>
    <property type="match status" value="1"/>
</dbReference>
<sequence>MFIWNYGYRKKYMYELENKVATEKLTDITSDERIDRAQGIGLFYTQLVHGISPIFTDYVSSVSSRHSVVVFVSIKSLPIGKVSPEERFLFERVKPKEMIFRCIVTHGYKDSRKEQETLEEMLVNQLKEFVRNEDGEEMQREVTLVDHAQRDGVVYLMGKSLVMAKDGSKLVKKLTIDCLYNWLIKQVCEAA</sequence>
<feature type="domain" description="K+ potassium transporter C-terminal" evidence="1">
    <location>
        <begin position="39"/>
        <end position="187"/>
    </location>
</feature>
<name>A0ABQ9MNR7_HEVBR</name>
<dbReference type="PANTHER" id="PTHR30540">
    <property type="entry name" value="OSMOTIC STRESS POTASSIUM TRANSPORTER"/>
    <property type="match status" value="1"/>
</dbReference>
<dbReference type="PANTHER" id="PTHR30540:SF117">
    <property type="entry name" value="POTASSIUM TRANSPORTER"/>
    <property type="match status" value="1"/>
</dbReference>
<proteinExistence type="predicted"/>
<comment type="caution">
    <text evidence="2">The sequence shown here is derived from an EMBL/GenBank/DDBJ whole genome shotgun (WGS) entry which is preliminary data.</text>
</comment>
<evidence type="ECO:0000259" key="1">
    <source>
        <dbReference type="Pfam" id="PF22776"/>
    </source>
</evidence>
<gene>
    <name evidence="2" type="ORF">P3X46_005980</name>
</gene>
<organism evidence="2 3">
    <name type="scientific">Hevea brasiliensis</name>
    <name type="common">Para rubber tree</name>
    <name type="synonym">Siphonia brasiliensis</name>
    <dbReference type="NCBI Taxonomy" id="3981"/>
    <lineage>
        <taxon>Eukaryota</taxon>
        <taxon>Viridiplantae</taxon>
        <taxon>Streptophyta</taxon>
        <taxon>Embryophyta</taxon>
        <taxon>Tracheophyta</taxon>
        <taxon>Spermatophyta</taxon>
        <taxon>Magnoliopsida</taxon>
        <taxon>eudicotyledons</taxon>
        <taxon>Gunneridae</taxon>
        <taxon>Pentapetalae</taxon>
        <taxon>rosids</taxon>
        <taxon>fabids</taxon>
        <taxon>Malpighiales</taxon>
        <taxon>Euphorbiaceae</taxon>
        <taxon>Crotonoideae</taxon>
        <taxon>Micrandreae</taxon>
        <taxon>Hevea</taxon>
    </lineage>
</organism>
<protein>
    <recommendedName>
        <fullName evidence="1">K+ potassium transporter C-terminal domain-containing protein</fullName>
    </recommendedName>
</protein>
<evidence type="ECO:0000313" key="3">
    <source>
        <dbReference type="Proteomes" id="UP001174677"/>
    </source>
</evidence>
<dbReference type="InterPro" id="IPR053952">
    <property type="entry name" value="K_trans_C"/>
</dbReference>
<reference evidence="2" key="1">
    <citation type="journal article" date="2023" name="Plant Biotechnol. J.">
        <title>Chromosome-level wild Hevea brasiliensis genome provides new tools for genomic-assisted breeding and valuable loci to elevate rubber yield.</title>
        <authorList>
            <person name="Cheng H."/>
            <person name="Song X."/>
            <person name="Hu Y."/>
            <person name="Wu T."/>
            <person name="Yang Q."/>
            <person name="An Z."/>
            <person name="Feng S."/>
            <person name="Deng Z."/>
            <person name="Wu W."/>
            <person name="Zeng X."/>
            <person name="Tu M."/>
            <person name="Wang X."/>
            <person name="Huang H."/>
        </authorList>
    </citation>
    <scope>NUCLEOTIDE SEQUENCE</scope>
    <source>
        <strain evidence="2">MT/VB/25A 57/8</strain>
    </source>
</reference>
<accession>A0ABQ9MNR7</accession>
<evidence type="ECO:0000313" key="2">
    <source>
        <dbReference type="EMBL" id="KAJ9181937.1"/>
    </source>
</evidence>
<keyword evidence="3" id="KW-1185">Reference proteome</keyword>